<dbReference type="CDD" id="cd02440">
    <property type="entry name" value="AdoMet_MTases"/>
    <property type="match status" value="1"/>
</dbReference>
<dbReference type="InterPro" id="IPR019410">
    <property type="entry name" value="Methyltransf_16"/>
</dbReference>
<dbReference type="Gene3D" id="3.40.50.150">
    <property type="entry name" value="Vaccinia Virus protein VP39"/>
    <property type="match status" value="1"/>
</dbReference>
<keyword evidence="3" id="KW-1185">Reference proteome</keyword>
<dbReference type="InterPro" id="IPR050210">
    <property type="entry name" value="tRNA_Adenine-N(6)_MTase"/>
</dbReference>
<evidence type="ECO:0000313" key="2">
    <source>
        <dbReference type="EMBL" id="KAA8492611.1"/>
    </source>
</evidence>
<reference evidence="3" key="1">
    <citation type="journal article" date="2019" name="Nat. Commun.">
        <title>Expansion of phycobilisome linker gene families in mesophilic red algae.</title>
        <authorList>
            <person name="Lee J."/>
            <person name="Kim D."/>
            <person name="Bhattacharya D."/>
            <person name="Yoon H.S."/>
        </authorList>
    </citation>
    <scope>NUCLEOTIDE SEQUENCE [LARGE SCALE GENOMIC DNA]</scope>
    <source>
        <strain evidence="3">CCMP 1328</strain>
    </source>
</reference>
<dbReference type="GO" id="GO:0032259">
    <property type="term" value="P:methylation"/>
    <property type="evidence" value="ECO:0007669"/>
    <property type="project" value="UniProtKB-KW"/>
</dbReference>
<dbReference type="Proteomes" id="UP000324585">
    <property type="component" value="Unassembled WGS sequence"/>
</dbReference>
<dbReference type="OrthoDB" id="413520at2759"/>
<comment type="caution">
    <text evidence="2">The sequence shown here is derived from an EMBL/GenBank/DDBJ whole genome shotgun (WGS) entry which is preliminary data.</text>
</comment>
<accession>A0A5J4YMA0</accession>
<organism evidence="2 3">
    <name type="scientific">Porphyridium purpureum</name>
    <name type="common">Red alga</name>
    <name type="synonym">Porphyridium cruentum</name>
    <dbReference type="NCBI Taxonomy" id="35688"/>
    <lineage>
        <taxon>Eukaryota</taxon>
        <taxon>Rhodophyta</taxon>
        <taxon>Bangiophyceae</taxon>
        <taxon>Porphyridiales</taxon>
        <taxon>Porphyridiaceae</taxon>
        <taxon>Porphyridium</taxon>
    </lineage>
</organism>
<feature type="compositionally biased region" description="Basic and acidic residues" evidence="1">
    <location>
        <begin position="309"/>
        <end position="320"/>
    </location>
</feature>
<sequence length="357" mass="40071">MAFVVSPVLYPSSGSVRFPRRCSAHCARATNRESATQRQEPAEPAEPRKKRAPWTDAQLASLPRRLWPQRGLEDLHVILRRRILLLQAVCGYRANTDSQLLAYFAVQQWRKRNPTREPERVLELGSGNGLVSILLAKTWLQAHVTLVELQESLAQRGQRNLELNGVANHRAVTIQADIAEWESSVDVQGRMPMYDIVLTNPPFYALGGVSGRHPPIGLSDEKRVAHFESSAGLTDFLRAMAGAMSHHSLGFVIQSIDERARLLDCIALVNDLRVVCVQRVFHSRMSVRATRVLVMVTLRSPDAGEPGSEGEREETPPIYLHDHPQDIRYDDAHELWLRDLPGPPWPLEFAQDALASS</sequence>
<dbReference type="Pfam" id="PF10294">
    <property type="entry name" value="Methyltransf_16"/>
    <property type="match status" value="1"/>
</dbReference>
<dbReference type="AlphaFoldDB" id="A0A5J4YMA0"/>
<feature type="region of interest" description="Disordered" evidence="1">
    <location>
        <begin position="300"/>
        <end position="320"/>
    </location>
</feature>
<dbReference type="GO" id="GO:0008168">
    <property type="term" value="F:methyltransferase activity"/>
    <property type="evidence" value="ECO:0007669"/>
    <property type="project" value="UniProtKB-KW"/>
</dbReference>
<proteinExistence type="predicted"/>
<evidence type="ECO:0000256" key="1">
    <source>
        <dbReference type="SAM" id="MobiDB-lite"/>
    </source>
</evidence>
<dbReference type="PANTHER" id="PTHR47739">
    <property type="entry name" value="TRNA1(VAL) (ADENINE(37)-N6)-METHYLTRANSFERASE"/>
    <property type="match status" value="1"/>
</dbReference>
<feature type="region of interest" description="Disordered" evidence="1">
    <location>
        <begin position="28"/>
        <end position="54"/>
    </location>
</feature>
<keyword evidence="2" id="KW-0489">Methyltransferase</keyword>
<gene>
    <name evidence="2" type="ORF">FVE85_8118</name>
</gene>
<keyword evidence="2" id="KW-0808">Transferase</keyword>
<name>A0A5J4YMA0_PORPP</name>
<protein>
    <submittedName>
        <fullName evidence="2">tRNA1(Val) (Adenine(37)-N6)-methyltransferase</fullName>
    </submittedName>
</protein>
<dbReference type="SUPFAM" id="SSF53335">
    <property type="entry name" value="S-adenosyl-L-methionine-dependent methyltransferases"/>
    <property type="match status" value="1"/>
</dbReference>
<dbReference type="EMBL" id="VRMN01000009">
    <property type="protein sequence ID" value="KAA8492611.1"/>
    <property type="molecule type" value="Genomic_DNA"/>
</dbReference>
<evidence type="ECO:0000313" key="3">
    <source>
        <dbReference type="Proteomes" id="UP000324585"/>
    </source>
</evidence>
<dbReference type="InterPro" id="IPR029063">
    <property type="entry name" value="SAM-dependent_MTases_sf"/>
</dbReference>
<dbReference type="PANTHER" id="PTHR47739:SF1">
    <property type="entry name" value="TRNA1(VAL) (ADENINE(37)-N6)-METHYLTRANSFERASE"/>
    <property type="match status" value="1"/>
</dbReference>